<gene>
    <name evidence="6" type="ORF">FJM67_00540</name>
</gene>
<dbReference type="AlphaFoldDB" id="A0A501X4X8"/>
<dbReference type="InterPro" id="IPR018392">
    <property type="entry name" value="LysM"/>
</dbReference>
<dbReference type="InterPro" id="IPR036779">
    <property type="entry name" value="LysM_dom_sf"/>
</dbReference>
<accession>A0A501X4X8</accession>
<feature type="region of interest" description="Disordered" evidence="2">
    <location>
        <begin position="477"/>
        <end position="497"/>
    </location>
</feature>
<keyword evidence="3" id="KW-0472">Membrane</keyword>
<evidence type="ECO:0000256" key="2">
    <source>
        <dbReference type="SAM" id="MobiDB-lite"/>
    </source>
</evidence>
<dbReference type="RefSeq" id="WP_140586649.1">
    <property type="nucleotide sequence ID" value="NZ_VFRR01000001.1"/>
</dbReference>
<dbReference type="InterPro" id="IPR057840">
    <property type="entry name" value="FimV_N"/>
</dbReference>
<evidence type="ECO:0000256" key="4">
    <source>
        <dbReference type="SAM" id="SignalP"/>
    </source>
</evidence>
<protein>
    <submittedName>
        <fullName evidence="6">Pilus assembly protein FimV</fullName>
    </submittedName>
</protein>
<keyword evidence="4" id="KW-0732">Signal</keyword>
<comment type="caution">
    <text evidence="6">The sequence shown here is derived from an EMBL/GenBank/DDBJ whole genome shotgun (WGS) entry which is preliminary data.</text>
</comment>
<feature type="region of interest" description="Disordered" evidence="2">
    <location>
        <begin position="650"/>
        <end position="669"/>
    </location>
</feature>
<feature type="domain" description="FimV N-terminal" evidence="5">
    <location>
        <begin position="23"/>
        <end position="127"/>
    </location>
</feature>
<keyword evidence="1" id="KW-0175">Coiled coil</keyword>
<evidence type="ECO:0000256" key="3">
    <source>
        <dbReference type="SAM" id="Phobius"/>
    </source>
</evidence>
<dbReference type="Pfam" id="PF25800">
    <property type="entry name" value="FimV_N"/>
    <property type="match status" value="1"/>
</dbReference>
<dbReference type="InterPro" id="IPR038440">
    <property type="entry name" value="FimV_C_sf"/>
</dbReference>
<feature type="transmembrane region" description="Helical" evidence="3">
    <location>
        <begin position="422"/>
        <end position="442"/>
    </location>
</feature>
<dbReference type="Proteomes" id="UP000315901">
    <property type="component" value="Unassembled WGS sequence"/>
</dbReference>
<evidence type="ECO:0000259" key="5">
    <source>
        <dbReference type="Pfam" id="PF25800"/>
    </source>
</evidence>
<dbReference type="InterPro" id="IPR020012">
    <property type="entry name" value="LysM_FimV"/>
</dbReference>
<dbReference type="PROSITE" id="PS51257">
    <property type="entry name" value="PROKAR_LIPOPROTEIN"/>
    <property type="match status" value="1"/>
</dbReference>
<dbReference type="InterPro" id="IPR020011">
    <property type="entry name" value="FimV_C"/>
</dbReference>
<proteinExistence type="predicted"/>
<reference evidence="6 7" key="1">
    <citation type="submission" date="2019-06" db="EMBL/GenBank/DDBJ databases">
        <title>A novel bacterium of genus Marinomonas, isolated from coastal sand.</title>
        <authorList>
            <person name="Huang H."/>
            <person name="Mo K."/>
            <person name="Hu Y."/>
        </authorList>
    </citation>
    <scope>NUCLEOTIDE SEQUENCE [LARGE SCALE GENOMIC DNA]</scope>
    <source>
        <strain evidence="6 7">HB171799</strain>
    </source>
</reference>
<dbReference type="OrthoDB" id="5298707at2"/>
<feature type="compositionally biased region" description="Low complexity" evidence="2">
    <location>
        <begin position="477"/>
        <end position="493"/>
    </location>
</feature>
<dbReference type="Gene3D" id="3.10.350.10">
    <property type="entry name" value="LysM domain"/>
    <property type="match status" value="1"/>
</dbReference>
<dbReference type="NCBIfam" id="TIGR03504">
    <property type="entry name" value="FimV_Cterm"/>
    <property type="match status" value="1"/>
</dbReference>
<dbReference type="Gene3D" id="1.20.58.2200">
    <property type="match status" value="1"/>
</dbReference>
<dbReference type="NCBIfam" id="TIGR03505">
    <property type="entry name" value="FimV_core"/>
    <property type="match status" value="1"/>
</dbReference>
<keyword evidence="3" id="KW-1133">Transmembrane helix</keyword>
<organism evidence="6 7">
    <name type="scientific">Maribrevibacterium harenarium</name>
    <dbReference type="NCBI Taxonomy" id="2589817"/>
    <lineage>
        <taxon>Bacteria</taxon>
        <taxon>Pseudomonadati</taxon>
        <taxon>Pseudomonadota</taxon>
        <taxon>Gammaproteobacteria</taxon>
        <taxon>Oceanospirillales</taxon>
        <taxon>Oceanospirillaceae</taxon>
        <taxon>Maribrevibacterium</taxon>
    </lineage>
</organism>
<name>A0A501X4X8_9GAMM</name>
<sequence>MLKKTLISLAVGAALFSSCASALELGELTFQSQAGEPLLGSIVLSDVQGLTPGEVSVRLGSESEFRQAGFAPTRVLSQLRFAVVEDNGQLKVSVRSTQPLQADELKFVLAASWPSGQVVREYQVPLNNQVLVEKAQPEVVQNTSVPTATVTPRTTAPTSMPNSVFEAETKAAQALADKGQLGVKKGNTLWSIASANRPNNQLTIYQTMMAIQALNQDAFLANNINLLKEGSVLRLPTQEQIALFNQIASKGEFERQHQAWMALKAAGKTQQDIAAEQMNTQAASNTASAPVENNEDKLQLASGQSVLPAEEAGSNPADQVKIGELESELSATQELLDKESREKAELSDKLSELNNQLATLEKLISLKDQQMAELQRQFMSAQQALQEQKNTVDQLLEADQLRREQEAAEQDSLTNKIFGNPIIISVAGAVLLLLGFLVGLIMRRTGKKKEKESGNGEFDLAPVATASAATAAVAAVTEPPATPAPETVTTTVSEPEEELIEEDPFAFDFDADESDAFNDFDEMEVPAAEPKAAEPEVTPVADELDDFDIPSTEFEEEDDFSALDAQMDELTEVDDILDDFAVEEDPQDDIPTMDEVASEDEFDVAAEVDELPSEDFSEEESFVSNLLNDMDVAEDDQDTIPDVDLEESIEESLSDGDIESDFGDLDVPDFGVEEANESAEVDDEEEDIDFFDASGDEVATKLDLARAYMDMGDEEGARVILEDVLNVGNESQIAEAQSMMERMFPGE</sequence>
<dbReference type="CDD" id="cd00118">
    <property type="entry name" value="LysM"/>
    <property type="match status" value="1"/>
</dbReference>
<keyword evidence="7" id="KW-1185">Reference proteome</keyword>
<feature type="chain" id="PRO_5021453749" evidence="4">
    <location>
        <begin position="23"/>
        <end position="747"/>
    </location>
</feature>
<evidence type="ECO:0000313" key="7">
    <source>
        <dbReference type="Proteomes" id="UP000315901"/>
    </source>
</evidence>
<feature type="coiled-coil region" evidence="1">
    <location>
        <begin position="322"/>
        <end position="398"/>
    </location>
</feature>
<evidence type="ECO:0000256" key="1">
    <source>
        <dbReference type="SAM" id="Coils"/>
    </source>
</evidence>
<keyword evidence="3" id="KW-0812">Transmembrane</keyword>
<dbReference type="EMBL" id="VFRR01000001">
    <property type="protein sequence ID" value="TPE55572.1"/>
    <property type="molecule type" value="Genomic_DNA"/>
</dbReference>
<feature type="signal peptide" evidence="4">
    <location>
        <begin position="1"/>
        <end position="22"/>
    </location>
</feature>
<evidence type="ECO:0000313" key="6">
    <source>
        <dbReference type="EMBL" id="TPE55572.1"/>
    </source>
</evidence>